<accession>A0A8J2J9X5</accession>
<evidence type="ECO:0000313" key="1">
    <source>
        <dbReference type="EMBL" id="CAG7712135.1"/>
    </source>
</evidence>
<organism evidence="1 2">
    <name type="scientific">Allacma fusca</name>
    <dbReference type="NCBI Taxonomy" id="39272"/>
    <lineage>
        <taxon>Eukaryota</taxon>
        <taxon>Metazoa</taxon>
        <taxon>Ecdysozoa</taxon>
        <taxon>Arthropoda</taxon>
        <taxon>Hexapoda</taxon>
        <taxon>Collembola</taxon>
        <taxon>Symphypleona</taxon>
        <taxon>Sminthuridae</taxon>
        <taxon>Allacma</taxon>
    </lineage>
</organism>
<dbReference type="Proteomes" id="UP000708208">
    <property type="component" value="Unassembled WGS sequence"/>
</dbReference>
<protein>
    <submittedName>
        <fullName evidence="1">Uncharacterized protein</fullName>
    </submittedName>
</protein>
<comment type="caution">
    <text evidence="1">The sequence shown here is derived from an EMBL/GenBank/DDBJ whole genome shotgun (WGS) entry which is preliminary data.</text>
</comment>
<feature type="non-terminal residue" evidence="1">
    <location>
        <position position="1"/>
    </location>
</feature>
<evidence type="ECO:0000313" key="2">
    <source>
        <dbReference type="Proteomes" id="UP000708208"/>
    </source>
</evidence>
<gene>
    <name evidence="1" type="ORF">AFUS01_LOCUS5140</name>
</gene>
<name>A0A8J2J9X5_9HEXA</name>
<keyword evidence="2" id="KW-1185">Reference proteome</keyword>
<sequence>MEQLKPTEFAKTGMDVAMIWKNIWSQYLAFKRKSKGSTGKKGG</sequence>
<proteinExistence type="predicted"/>
<dbReference type="AlphaFoldDB" id="A0A8J2J9X5"/>
<dbReference type="EMBL" id="CAJVCH010032569">
    <property type="protein sequence ID" value="CAG7712135.1"/>
    <property type="molecule type" value="Genomic_DNA"/>
</dbReference>
<reference evidence="1" key="1">
    <citation type="submission" date="2021-06" db="EMBL/GenBank/DDBJ databases">
        <authorList>
            <person name="Hodson N. C."/>
            <person name="Mongue J. A."/>
            <person name="Jaron S. K."/>
        </authorList>
    </citation>
    <scope>NUCLEOTIDE SEQUENCE</scope>
</reference>